<dbReference type="RefSeq" id="WP_108022406.1">
    <property type="nucleotide sequence ID" value="NZ_QBKR01000006.1"/>
</dbReference>
<evidence type="ECO:0000256" key="1">
    <source>
        <dbReference type="SAM" id="MobiDB-lite"/>
    </source>
</evidence>
<dbReference type="OrthoDB" id="9848132at2"/>
<gene>
    <name evidence="2" type="ORF">C8P63_10630</name>
</gene>
<comment type="caution">
    <text evidence="2">The sequence shown here is derived from an EMBL/GenBank/DDBJ whole genome shotgun (WGS) entry which is preliminary data.</text>
</comment>
<organism evidence="2 3">
    <name type="scientific">Melghirimyces profundicolus</name>
    <dbReference type="NCBI Taxonomy" id="1242148"/>
    <lineage>
        <taxon>Bacteria</taxon>
        <taxon>Bacillati</taxon>
        <taxon>Bacillota</taxon>
        <taxon>Bacilli</taxon>
        <taxon>Bacillales</taxon>
        <taxon>Thermoactinomycetaceae</taxon>
        <taxon>Melghirimyces</taxon>
    </lineage>
</organism>
<feature type="compositionally biased region" description="Basic and acidic residues" evidence="1">
    <location>
        <begin position="69"/>
        <end position="81"/>
    </location>
</feature>
<dbReference type="AlphaFoldDB" id="A0A2T6C0E0"/>
<accession>A0A2T6C0E0</accession>
<dbReference type="Proteomes" id="UP000244240">
    <property type="component" value="Unassembled WGS sequence"/>
</dbReference>
<evidence type="ECO:0000313" key="3">
    <source>
        <dbReference type="Proteomes" id="UP000244240"/>
    </source>
</evidence>
<keyword evidence="3" id="KW-1185">Reference proteome</keyword>
<feature type="region of interest" description="Disordered" evidence="1">
    <location>
        <begin position="54"/>
        <end position="81"/>
    </location>
</feature>
<feature type="region of interest" description="Disordered" evidence="1">
    <location>
        <begin position="149"/>
        <end position="182"/>
    </location>
</feature>
<evidence type="ECO:0000313" key="2">
    <source>
        <dbReference type="EMBL" id="PTX61778.1"/>
    </source>
</evidence>
<protein>
    <submittedName>
        <fullName evidence="2">Uncharacterized protein</fullName>
    </submittedName>
</protein>
<reference evidence="2 3" key="1">
    <citation type="submission" date="2018-04" db="EMBL/GenBank/DDBJ databases">
        <title>Genomic Encyclopedia of Archaeal and Bacterial Type Strains, Phase II (KMG-II): from individual species to whole genera.</title>
        <authorList>
            <person name="Goeker M."/>
        </authorList>
    </citation>
    <scope>NUCLEOTIDE SEQUENCE [LARGE SCALE GENOMIC DNA]</scope>
    <source>
        <strain evidence="2 3">DSM 45787</strain>
    </source>
</reference>
<name>A0A2T6C0E0_9BACL</name>
<sequence>MADTVENRFRKMEQYVTGLLQELEALQMELPAYSYEIRNIQMKTNEVNRNMHSLYRRVGPPNGGSPERGQGREARPSREVTEMAREIHRVLTQCKEYMEEMEQADPAFASCRNDLHHLFNQAQDRLQRYWEQGEEERREHEIRSSIVNRLKQDREKGETNQAGKEGYRLPSFVQMQKGFGET</sequence>
<dbReference type="EMBL" id="QBKR01000006">
    <property type="protein sequence ID" value="PTX61778.1"/>
    <property type="molecule type" value="Genomic_DNA"/>
</dbReference>
<proteinExistence type="predicted"/>